<dbReference type="AlphaFoldDB" id="A0A1M5YUV5"/>
<keyword evidence="2" id="KW-0067">ATP-binding</keyword>
<keyword evidence="3" id="KW-0132">Cell division</keyword>
<proteinExistence type="predicted"/>
<dbReference type="InterPro" id="IPR027417">
    <property type="entry name" value="P-loop_NTPase"/>
</dbReference>
<dbReference type="EMBL" id="LT670817">
    <property type="protein sequence ID" value="SHI15729.1"/>
    <property type="molecule type" value="Genomic_DNA"/>
</dbReference>
<organism evidence="3 4">
    <name type="scientific">Bradyrhizobium erythrophlei</name>
    <dbReference type="NCBI Taxonomy" id="1437360"/>
    <lineage>
        <taxon>Bacteria</taxon>
        <taxon>Pseudomonadati</taxon>
        <taxon>Pseudomonadota</taxon>
        <taxon>Alphaproteobacteria</taxon>
        <taxon>Hyphomicrobiales</taxon>
        <taxon>Nitrobacteraceae</taxon>
        <taxon>Bradyrhizobium</taxon>
    </lineage>
</organism>
<evidence type="ECO:0000313" key="3">
    <source>
        <dbReference type="EMBL" id="SHI15729.1"/>
    </source>
</evidence>
<reference evidence="3 4" key="1">
    <citation type="submission" date="2016-11" db="EMBL/GenBank/DDBJ databases">
        <authorList>
            <person name="Jaros S."/>
            <person name="Januszkiewicz K."/>
            <person name="Wedrychowicz H."/>
        </authorList>
    </citation>
    <scope>NUCLEOTIDE SEQUENCE [LARGE SCALE GENOMIC DNA]</scope>
    <source>
        <strain evidence="3 4">GAS138</strain>
    </source>
</reference>
<protein>
    <submittedName>
        <fullName evidence="3">Cell division protein ZapE</fullName>
    </submittedName>
</protein>
<evidence type="ECO:0000256" key="2">
    <source>
        <dbReference type="ARBA" id="ARBA00022840"/>
    </source>
</evidence>
<dbReference type="SUPFAM" id="SSF52540">
    <property type="entry name" value="P-loop containing nucleoside triphosphate hydrolases"/>
    <property type="match status" value="1"/>
</dbReference>
<dbReference type="NCBIfam" id="NF040713">
    <property type="entry name" value="ZapE"/>
    <property type="match status" value="1"/>
</dbReference>
<dbReference type="Pfam" id="PF03969">
    <property type="entry name" value="AFG1_ATPase"/>
    <property type="match status" value="1"/>
</dbReference>
<dbReference type="InterPro" id="IPR005654">
    <property type="entry name" value="ATPase_AFG1-like"/>
</dbReference>
<dbReference type="Gene3D" id="3.40.50.300">
    <property type="entry name" value="P-loop containing nucleotide triphosphate hydrolases"/>
    <property type="match status" value="1"/>
</dbReference>
<dbReference type="PANTHER" id="PTHR12169:SF6">
    <property type="entry name" value="AFG1-LIKE ATPASE"/>
    <property type="match status" value="1"/>
</dbReference>
<evidence type="ECO:0000313" key="4">
    <source>
        <dbReference type="Proteomes" id="UP000189796"/>
    </source>
</evidence>
<dbReference type="GO" id="GO:0005737">
    <property type="term" value="C:cytoplasm"/>
    <property type="evidence" value="ECO:0007669"/>
    <property type="project" value="TreeGrafter"/>
</dbReference>
<accession>A0A1M5YUV5</accession>
<keyword evidence="1" id="KW-0547">Nucleotide-binding</keyword>
<dbReference type="GO" id="GO:0005524">
    <property type="term" value="F:ATP binding"/>
    <property type="evidence" value="ECO:0007669"/>
    <property type="project" value="UniProtKB-KW"/>
</dbReference>
<name>A0A1M5YUV5_9BRAD</name>
<dbReference type="PANTHER" id="PTHR12169">
    <property type="entry name" value="ATPASE N2B"/>
    <property type="match status" value="1"/>
</dbReference>
<dbReference type="RefSeq" id="WP_079606770.1">
    <property type="nucleotide sequence ID" value="NZ_LT670817.1"/>
</dbReference>
<evidence type="ECO:0000256" key="1">
    <source>
        <dbReference type="ARBA" id="ARBA00022741"/>
    </source>
</evidence>
<sequence>MLSPPPASFRAHYQALVASGAIEPDAAQAEAAEAFADLERRLSSYKPVRKQGLLGRLFADKDEPPPRGLYIHGEVGRGKTMLMDLFFQQSPVVHKRRAHFHEFMAEVHERIYGFRQNIARGEIAEGDVIALTAASIFDQAWLLCFDEFHVTDIADAMILGRLFSKLFELGTVVVATSNVAPEDLYKGGLNRALFLPFIAQISDHMDVLRLEARTDFRLEKLAGVKMWLVPADRDADAALDKAWAKMTGNAKCKPRDISIKGRILHVPCSADGVARFSFADICEKPLAASDYLRLAHDYHTIMIDRIPVMDYAERNAAKRFIALIDTLYDNAVKLMASADADPVSLYVATEGNEANEFKRTASRLIEMSSESYLALPHGHKDSAASGSSTGLVET</sequence>
<dbReference type="OrthoDB" id="9774491at2"/>
<gene>
    <name evidence="3" type="ORF">SAMN05443248_8817</name>
</gene>
<dbReference type="Proteomes" id="UP000189796">
    <property type="component" value="Chromosome I"/>
</dbReference>
<dbReference type="GO" id="GO:0051301">
    <property type="term" value="P:cell division"/>
    <property type="evidence" value="ECO:0007669"/>
    <property type="project" value="UniProtKB-KW"/>
</dbReference>
<keyword evidence="3" id="KW-0131">Cell cycle</keyword>
<dbReference type="GO" id="GO:0016887">
    <property type="term" value="F:ATP hydrolysis activity"/>
    <property type="evidence" value="ECO:0007669"/>
    <property type="project" value="InterPro"/>
</dbReference>